<dbReference type="InterPro" id="IPR058980">
    <property type="entry name" value="Glyco_transf_N"/>
</dbReference>
<dbReference type="GO" id="GO:0080043">
    <property type="term" value="F:quercetin 3-O-glucosyltransferase activity"/>
    <property type="evidence" value="ECO:0007669"/>
    <property type="project" value="TreeGrafter"/>
</dbReference>
<dbReference type="Pfam" id="PF00201">
    <property type="entry name" value="UDPGT"/>
    <property type="match status" value="2"/>
</dbReference>
<dbReference type="PANTHER" id="PTHR11926">
    <property type="entry name" value="GLUCOSYL/GLUCURONOSYL TRANSFERASES"/>
    <property type="match status" value="1"/>
</dbReference>
<dbReference type="SUPFAM" id="SSF53756">
    <property type="entry name" value="UDP-Glycosyltransferase/glycogen phosphorylase"/>
    <property type="match status" value="2"/>
</dbReference>
<evidence type="ECO:0000256" key="1">
    <source>
        <dbReference type="ARBA" id="ARBA00009995"/>
    </source>
</evidence>
<dbReference type="FunFam" id="3.40.50.2000:FF:000027">
    <property type="entry name" value="Glycosyltransferase"/>
    <property type="match status" value="2"/>
</dbReference>
<comment type="similarity">
    <text evidence="1">Belongs to the UDP-glycosyltransferase family.</text>
</comment>
<keyword evidence="2 4" id="KW-0808">Transferase</keyword>
<feature type="domain" description="Glycosyltransferase N-terminal" evidence="3">
    <location>
        <begin position="493"/>
        <end position="609"/>
    </location>
</feature>
<sequence>MGSLAAKKPHAVCIPYPSQGHISPMLMLAKLLHGRGFHITFVLTEYNYNRLVRSQGPEAVKGLADFCFETIPDGLPASDADATQDVPSLSDSTTKNFLAPFRRLIARLNDYSPPVSCIVSDGVMTFTLDAAREFGISEILFWTASACGFLAYIHYQQLIDRGLIPLKSEADMSNGFLDTRVDWIAGLTDSMSLKDFPSFIRTTDAKDIMLNFFLHETSRVNMADAIVINNFEELEAPALTSLQKILPPIYTVGPLSVLARGAVPNESPLAAITASLWKEDRTCLNWLDGKKPASVVYVNFGSITVMTKEQLVEFAWGLANSRYNFLWVIRPDLVKGESAVLPPDFMEEIKERGFLTSWCAQEELLTHPAVGVFLTHSGWNSTLESLCGGVPMICWPFFGEQPTNCKYSCTDWGVGMEIEKNVRRNEVEELIREMMGGENGKKMREKAVKWKESAAKATGPNGSSAANLDRVVNEVLRRSLKMGSLANKKPHAVCIPYPAQGHLNPMLMLAKLLHGRGFHITFVLTEHNYSRLVRSQGPEAVKGLADFRYEAIPDGLPISDDDATQDIPALTDSTTKNFLAPFRRLIAKLNDYSPPVSCIVSDGIMTFTLDAAREFGIPEILLWTASACGFLAYIHYQHLVDRGLIPLKSSADMSNGFLDTRVDWIPGLTDSMSLKDFPSFIRTTDAKDIMLNFLLRETSRVTMADSIIINSFEALEGPALTSLQSILPPIYTVGPLSVLARRAVLNESDLAAITASLWKEDKACINWLDGKQLASVVYVNFGSITVMTKEQLGEFAWGLANSCYHFLWVIRPDLVKGESAVLPPEFMEVVKERGLVASWCAQEELLTHPAVGVFLTHSGWNSTVESLCGGVPMICWPFFAEQQTNCKYSCTDWGVGMEINNDVRRNEVEELIREMMGGVNGKKMREKAVKWKESAAKATGPNGSSVVNLDRVVSEVLRRC</sequence>
<dbReference type="EMBL" id="MN815029">
    <property type="protein sequence ID" value="QPJ58141.1"/>
    <property type="molecule type" value="mRNA"/>
</dbReference>
<reference evidence="4" key="1">
    <citation type="submission" date="2019-12" db="EMBL/GenBank/DDBJ databases">
        <title>Characterization of key enzymes for biosynthesis of dendrobine in Dendrobium nobile.</title>
        <authorList>
            <person name="Zheng S."/>
            <person name="Chun Z."/>
            <person name="Hu Y."/>
            <person name="Zhao R."/>
        </authorList>
    </citation>
    <scope>NUCLEOTIDE SEQUENCE</scope>
</reference>
<name>A0A7T0BR57_DENNO</name>
<dbReference type="PANTHER" id="PTHR11926:SF774">
    <property type="entry name" value="UDP-GLYCOSYLTRANSFERASE 85A1-RELATED"/>
    <property type="match status" value="1"/>
</dbReference>
<evidence type="ECO:0000313" key="4">
    <source>
        <dbReference type="EMBL" id="QPJ58141.1"/>
    </source>
</evidence>
<evidence type="ECO:0000259" key="3">
    <source>
        <dbReference type="Pfam" id="PF26168"/>
    </source>
</evidence>
<dbReference type="AlphaFoldDB" id="A0A7T0BR57"/>
<organism evidence="4">
    <name type="scientific">Dendrobium nobile</name>
    <name type="common">Orchid</name>
    <dbReference type="NCBI Taxonomy" id="94219"/>
    <lineage>
        <taxon>Eukaryota</taxon>
        <taxon>Viridiplantae</taxon>
        <taxon>Streptophyta</taxon>
        <taxon>Embryophyta</taxon>
        <taxon>Tracheophyta</taxon>
        <taxon>Spermatophyta</taxon>
        <taxon>Magnoliopsida</taxon>
        <taxon>Liliopsida</taxon>
        <taxon>Asparagales</taxon>
        <taxon>Orchidaceae</taxon>
        <taxon>Epidendroideae</taxon>
        <taxon>Malaxideae</taxon>
        <taxon>Dendrobiinae</taxon>
        <taxon>Dendrobium</taxon>
    </lineage>
</organism>
<dbReference type="Pfam" id="PF26168">
    <property type="entry name" value="Glyco_transf_N"/>
    <property type="match status" value="1"/>
</dbReference>
<dbReference type="CDD" id="cd03784">
    <property type="entry name" value="GT1_Gtf-like"/>
    <property type="match status" value="2"/>
</dbReference>
<dbReference type="GO" id="GO:0080044">
    <property type="term" value="F:quercetin 7-O-glucosyltransferase activity"/>
    <property type="evidence" value="ECO:0007669"/>
    <property type="project" value="TreeGrafter"/>
</dbReference>
<dbReference type="InterPro" id="IPR035595">
    <property type="entry name" value="UDP_glycos_trans_CS"/>
</dbReference>
<dbReference type="PROSITE" id="PS00375">
    <property type="entry name" value="UDPGT"/>
    <property type="match status" value="2"/>
</dbReference>
<proteinExistence type="evidence at transcript level"/>
<dbReference type="Gene3D" id="3.40.50.2000">
    <property type="entry name" value="Glycogen Phosphorylase B"/>
    <property type="match status" value="4"/>
</dbReference>
<evidence type="ECO:0000256" key="2">
    <source>
        <dbReference type="ARBA" id="ARBA00022679"/>
    </source>
</evidence>
<accession>A0A7T0BR57</accession>
<dbReference type="InterPro" id="IPR002213">
    <property type="entry name" value="UDP_glucos_trans"/>
</dbReference>
<protein>
    <submittedName>
        <fullName evidence="4">7-deoxyloganetin glucosyltransferase-like protein</fullName>
    </submittedName>
</protein>
<dbReference type="FunFam" id="3.40.50.2000:FF:000055">
    <property type="entry name" value="Glycosyltransferase"/>
    <property type="match status" value="2"/>
</dbReference>